<feature type="region of interest" description="Disordered" evidence="1">
    <location>
        <begin position="29"/>
        <end position="50"/>
    </location>
</feature>
<feature type="compositionally biased region" description="Basic and acidic residues" evidence="1">
    <location>
        <begin position="285"/>
        <end position="295"/>
    </location>
</feature>
<reference evidence="3" key="1">
    <citation type="submission" date="2011-03" db="EMBL/GenBank/DDBJ databases">
        <title>Version 3 of the genome sequence of Otolemur garnettii (Bushbaby).</title>
        <authorList>
            <consortium name="The Broad Institute Genome Sequencing Platform"/>
            <person name="Di Palma F."/>
            <person name="Johnson J."/>
            <person name="Lander E.S."/>
            <person name="Lindblad-Toh K."/>
            <person name="Jaffe D.B."/>
            <person name="Gnerre S."/>
            <person name="MacCallum I."/>
            <person name="Przybylski D."/>
            <person name="Ribeiro F.J."/>
            <person name="Burton J.N."/>
            <person name="Walker B.J."/>
            <person name="Sharpe T."/>
            <person name="Hall G."/>
        </authorList>
    </citation>
    <scope>NUCLEOTIDE SEQUENCE [LARGE SCALE GENOMIC DNA]</scope>
</reference>
<reference evidence="2" key="2">
    <citation type="submission" date="2025-08" db="UniProtKB">
        <authorList>
            <consortium name="Ensembl"/>
        </authorList>
    </citation>
    <scope>IDENTIFICATION</scope>
</reference>
<dbReference type="eggNOG" id="ENOG502TDB8">
    <property type="taxonomic scope" value="Eukaryota"/>
</dbReference>
<feature type="compositionally biased region" description="Low complexity" evidence="1">
    <location>
        <begin position="106"/>
        <end position="152"/>
    </location>
</feature>
<dbReference type="STRING" id="30611.ENSOGAP00000005360"/>
<dbReference type="GO" id="GO:0005730">
    <property type="term" value="C:nucleolus"/>
    <property type="evidence" value="ECO:0007669"/>
    <property type="project" value="TreeGrafter"/>
</dbReference>
<feature type="region of interest" description="Disordered" evidence="1">
    <location>
        <begin position="63"/>
        <end position="379"/>
    </location>
</feature>
<feature type="compositionally biased region" description="Basic and acidic residues" evidence="1">
    <location>
        <begin position="351"/>
        <end position="376"/>
    </location>
</feature>
<feature type="compositionally biased region" description="Basic residues" evidence="1">
    <location>
        <begin position="88"/>
        <end position="100"/>
    </location>
</feature>
<evidence type="ECO:0008006" key="4">
    <source>
        <dbReference type="Google" id="ProtNLM"/>
    </source>
</evidence>
<dbReference type="EMBL" id="AAQR03041024">
    <property type="status" value="NOT_ANNOTATED_CDS"/>
    <property type="molecule type" value="Genomic_DNA"/>
</dbReference>
<accession>H0WTA1</accession>
<reference evidence="2" key="3">
    <citation type="submission" date="2025-09" db="UniProtKB">
        <authorList>
            <consortium name="Ensembl"/>
        </authorList>
    </citation>
    <scope>IDENTIFICATION</scope>
</reference>
<name>H0WTA1_OTOGA</name>
<dbReference type="EMBL" id="AAQR03041023">
    <property type="status" value="NOT_ANNOTATED_CDS"/>
    <property type="molecule type" value="Genomic_DNA"/>
</dbReference>
<protein>
    <recommendedName>
        <fullName evidence="4">Ring finger protein 213</fullName>
    </recommendedName>
</protein>
<dbReference type="PANTHER" id="PTHR22605">
    <property type="entry name" value="RZ-TYPE DOMAIN-CONTAINING PROTEIN"/>
    <property type="match status" value="1"/>
</dbReference>
<dbReference type="HOGENOM" id="CLU_258746_0_0_1"/>
<evidence type="ECO:0000313" key="2">
    <source>
        <dbReference type="Ensembl" id="ENSOGAP00000005360.2"/>
    </source>
</evidence>
<dbReference type="GeneTree" id="ENSGT00630000089884"/>
<dbReference type="EMBL" id="AAQR03041021">
    <property type="status" value="NOT_ANNOTATED_CDS"/>
    <property type="molecule type" value="Genomic_DNA"/>
</dbReference>
<dbReference type="Proteomes" id="UP000005225">
    <property type="component" value="Unassembled WGS sequence"/>
</dbReference>
<dbReference type="GO" id="GO:0004842">
    <property type="term" value="F:ubiquitin-protein transferase activity"/>
    <property type="evidence" value="ECO:0007669"/>
    <property type="project" value="InterPro"/>
</dbReference>
<keyword evidence="3" id="KW-1185">Reference proteome</keyword>
<dbReference type="EMBL" id="AAQR03041020">
    <property type="status" value="NOT_ANNOTATED_CDS"/>
    <property type="molecule type" value="Genomic_DNA"/>
</dbReference>
<feature type="compositionally biased region" description="Basic and acidic residues" evidence="1">
    <location>
        <begin position="309"/>
        <end position="342"/>
    </location>
</feature>
<sequence>MECPSCQHISPEEAAKFCSQCGVRLHPSATPAPVADSENNLSAGAPEEALECGGELKEEGSLYCSPGSTDYQENPDEPCSDGPWTVQKSKKKRKRSRKKRNEGSASPELDSLSLCPSSLQSLNSLSNLESQDTALPQSQRQQGGPGQPSQPLGTGGAPLESDSPFSLVHGEIGDSALQGQAAGRPGARSEGLAQGGPPPQGQVEGKDQDSAIPSGAPQEGAGPTTSAREGHPGDKDAAPRLLFSESGGGSSEPKMDPQSARQQAEAPAPGAIKATTGLADSVKGASKEMKDKTPKTEPPPAAPPASKRHGQEVKTKDKTVLTGEKAGEKERGQGEDPKKPDGNNRSYAAAVKKEKEQKEQKEQRNQTASAREEKAARLSSPGESIMVYFHAILSKDFGFNPDRHKLFIRGGKEFGQPEWSKLVCELQCTRDLGEHGCLVEGSAVVSKQHLDRAIPYKYVFYNAEKGDKGAWQYEFIYKQPQKNEHVNRCLCIKASLLGSGDWHQYDDIICMRPPGKLQKIVNYIVDGTTKQLVQGRHIAAAVMLDSVFSILQAWDAVNLSSFFTQLQQFFSVVQKPMIYEGHAQPWSSLPYGEQEDQAKNDLWGYLKKQMEPFLEKNRGDSPPKDQPVRSKLRMGLIVLFSVENFNLTLSENEQTMLCYLLVPEASSPDDLHTDLSHILGTSQRYYICLLVSRLKTPNTTLFFFLTVGSFQTLQYSVEVFPKNDSSFSNIENGWQLQETEPCQLLFPAGLLSFHSHEINLLVWDEHLFRSWFSLLPLRNLAGYMETFPEHLSLVPAHVLDCFLGTHYRLQGLREISHQNLKDVESILEVLLHLLDCYHARIPQEALLQSYPAVCLKLHTAVCSLTKDPKLYVLPALSAEVVCRVMTLQPLMDTGLGKESGKNSIKNVFQGTLVATRNWLQEIFKKNIFQSIYHSSVSFTYSEEIEVWRRLVEINFPVEHGWKESLLGDLEGRLKQERPLSQISAYCNSCWDAAGLEDSVAKCFEKCVIEAVSSACQSQTSILERISPRDLRKFGTLVSAVISKSWPRKDGKAVDDLDDILKHLLTGPDVKHLFKLYGSDEKILVNITEDSKKLMAAADSVVTKVAGDLVSGEVLVGQLELIMKHEKQFLDIWQLKKKTLSPQEKKCNMKEVLDWRKKELLFLQRERGHVSSLLELFENVKHLVQVDVGEIAQRHSEDLSSKRLNEAMTVTPPTTSPLQGTTHYHLSPQIQEMAKNIDVLKDSHTFQIFWEAAAKLLSNLEEESEGRLLGLEETHDYLYHPCYKNFTQFYRDLKSGEVTFAEIDVIFKDFVNKYSALLTELETMCAVHSQVQKDWIPERVEQIKEYHNLHQAVRSAKVILKVKEILGLTGDFSVLHTLLHFTENFNDFRHEKLVQINQQLIQAKKRLQGISPERYECLEALTLRKEFIGWVKEALGGITELKVFVDLASISAGENDIDVDRVACFHDAVQGYAPLLYKLDSKAGFRVFMEHLEDLWKALDNDQHLPTKLVSTLLGAKLVSEALL</sequence>
<dbReference type="InterPro" id="IPR031248">
    <property type="entry name" value="RNF213"/>
</dbReference>
<dbReference type="GO" id="GO:0002040">
    <property type="term" value="P:sprouting angiogenesis"/>
    <property type="evidence" value="ECO:0007669"/>
    <property type="project" value="TreeGrafter"/>
</dbReference>
<dbReference type="EMBL" id="AAQR03041025">
    <property type="status" value="NOT_ANNOTATED_CDS"/>
    <property type="molecule type" value="Genomic_DNA"/>
</dbReference>
<dbReference type="GO" id="GO:0016887">
    <property type="term" value="F:ATP hydrolysis activity"/>
    <property type="evidence" value="ECO:0007669"/>
    <property type="project" value="InterPro"/>
</dbReference>
<feature type="compositionally biased region" description="Basic and acidic residues" evidence="1">
    <location>
        <begin position="228"/>
        <end position="238"/>
    </location>
</feature>
<dbReference type="PANTHER" id="PTHR22605:SF16">
    <property type="entry name" value="E3 UBIQUITIN-PROTEIN LIGASE RNF213"/>
    <property type="match status" value="1"/>
</dbReference>
<dbReference type="GO" id="GO:0005829">
    <property type="term" value="C:cytosol"/>
    <property type="evidence" value="ECO:0007669"/>
    <property type="project" value="TreeGrafter"/>
</dbReference>
<dbReference type="GO" id="GO:2000051">
    <property type="term" value="P:negative regulation of non-canonical Wnt signaling pathway"/>
    <property type="evidence" value="ECO:0007669"/>
    <property type="project" value="TreeGrafter"/>
</dbReference>
<dbReference type="EMBL" id="AAQR03041019">
    <property type="status" value="NOT_ANNOTATED_CDS"/>
    <property type="molecule type" value="Genomic_DNA"/>
</dbReference>
<evidence type="ECO:0000313" key="3">
    <source>
        <dbReference type="Proteomes" id="UP000005225"/>
    </source>
</evidence>
<dbReference type="GO" id="GO:0006511">
    <property type="term" value="P:ubiquitin-dependent protein catabolic process"/>
    <property type="evidence" value="ECO:0007669"/>
    <property type="project" value="TreeGrafter"/>
</dbReference>
<proteinExistence type="predicted"/>
<dbReference type="Ensembl" id="ENSOGAT00000005997.2">
    <property type="protein sequence ID" value="ENSOGAP00000005360.2"/>
    <property type="gene ID" value="ENSOGAG00000005987.2"/>
</dbReference>
<dbReference type="EMBL" id="AAQR03041026">
    <property type="status" value="NOT_ANNOTATED_CDS"/>
    <property type="molecule type" value="Genomic_DNA"/>
</dbReference>
<dbReference type="OMA" id="RCLHIRS"/>
<dbReference type="GO" id="GO:0016020">
    <property type="term" value="C:membrane"/>
    <property type="evidence" value="ECO:0007669"/>
    <property type="project" value="TreeGrafter"/>
</dbReference>
<organism evidence="2 3">
    <name type="scientific">Otolemur garnettii</name>
    <name type="common">Small-eared galago</name>
    <name type="synonym">Garnett's greater bushbaby</name>
    <dbReference type="NCBI Taxonomy" id="30611"/>
    <lineage>
        <taxon>Eukaryota</taxon>
        <taxon>Metazoa</taxon>
        <taxon>Chordata</taxon>
        <taxon>Craniata</taxon>
        <taxon>Vertebrata</taxon>
        <taxon>Euteleostomi</taxon>
        <taxon>Mammalia</taxon>
        <taxon>Eutheria</taxon>
        <taxon>Euarchontoglires</taxon>
        <taxon>Primates</taxon>
        <taxon>Strepsirrhini</taxon>
        <taxon>Lorisiformes</taxon>
        <taxon>Galagidae</taxon>
        <taxon>Otolemur</taxon>
    </lineage>
</organism>
<evidence type="ECO:0000256" key="1">
    <source>
        <dbReference type="SAM" id="MobiDB-lite"/>
    </source>
</evidence>
<dbReference type="InParanoid" id="H0WTA1"/>
<dbReference type="EMBL" id="AAQR03041022">
    <property type="status" value="NOT_ANNOTATED_CDS"/>
    <property type="molecule type" value="Genomic_DNA"/>
</dbReference>